<dbReference type="Pfam" id="PF07696">
    <property type="entry name" value="7TMR-DISMED2"/>
    <property type="match status" value="1"/>
</dbReference>
<dbReference type="InterPro" id="IPR011622">
    <property type="entry name" value="7TMR_DISM_rcpt_extracell_dom2"/>
</dbReference>
<dbReference type="PROSITE" id="PS50930">
    <property type="entry name" value="HTH_LYTTR"/>
    <property type="match status" value="1"/>
</dbReference>
<evidence type="ECO:0000256" key="1">
    <source>
        <dbReference type="SAM" id="Phobius"/>
    </source>
</evidence>
<evidence type="ECO:0000313" key="4">
    <source>
        <dbReference type="Proteomes" id="UP000541352"/>
    </source>
</evidence>
<dbReference type="InterPro" id="IPR007492">
    <property type="entry name" value="LytTR_DNA-bd_dom"/>
</dbReference>
<dbReference type="SMART" id="SM00850">
    <property type="entry name" value="LytTR"/>
    <property type="match status" value="1"/>
</dbReference>
<dbReference type="Proteomes" id="UP000541352">
    <property type="component" value="Unassembled WGS sequence"/>
</dbReference>
<evidence type="ECO:0000259" key="2">
    <source>
        <dbReference type="PROSITE" id="PS50930"/>
    </source>
</evidence>
<dbReference type="Gene3D" id="2.40.50.1020">
    <property type="entry name" value="LytTr DNA-binding domain"/>
    <property type="match status" value="1"/>
</dbReference>
<keyword evidence="1" id="KW-0812">Transmembrane</keyword>
<dbReference type="GO" id="GO:0003677">
    <property type="term" value="F:DNA binding"/>
    <property type="evidence" value="ECO:0007669"/>
    <property type="project" value="InterPro"/>
</dbReference>
<dbReference type="Pfam" id="PF04397">
    <property type="entry name" value="LytTR"/>
    <property type="match status" value="1"/>
</dbReference>
<dbReference type="EMBL" id="JACIBY010000008">
    <property type="protein sequence ID" value="MBB3839819.1"/>
    <property type="molecule type" value="Genomic_DNA"/>
</dbReference>
<dbReference type="InterPro" id="IPR046947">
    <property type="entry name" value="LytR-like"/>
</dbReference>
<feature type="transmembrane region" description="Helical" evidence="1">
    <location>
        <begin position="161"/>
        <end position="177"/>
    </location>
</feature>
<dbReference type="InterPro" id="IPR011623">
    <property type="entry name" value="7TMR_DISM_rcpt_extracell_dom1"/>
</dbReference>
<sequence>MLHYRESKTISLGSYLQFYEDKSRLFGIEQLQKLPSKAFQKNTKTAPNFGVRNSKVWLKASVENHSTGSLYLLCDEENIFRIEVYVIDQKGAIRYYKTGFLEKYNSRFFQNNQLTVPLGTHPQTVYIGISGDATLLASMYVTSEKALASWQHWNDTFEGAFLGWMLLVFLYNLFIFVQLRERLYLTYCVYVITCTFVVIRLEGIGFDLLWPEYPSFNRWIDTPSVVNTWLVILFAMQFLQTKAIVRRLHRILQVYLGMVSCLPLLEFFNVRPLSNNLTMLSFLISCALLMTTATTVFWKGLRQARFYLLGWTVFLGSVVVITLWKMGIITSTHFLVYNAFPIGTMLEAALFSFALADRIRIFRQEADDARSLSLKRLEENEKLLTEYQRVQEQNRQLQEKDSQGISQDAPQPLKRLSVPSMNGVLLLPLSDIIHVQAMGSYCTIFLTNQKKVMASKPLADFEPFLVENEFMRVHKSHLINLRQVVRYVKGDGGTLVMTDESEVSVSRTKKADLLAILGI</sequence>
<comment type="caution">
    <text evidence="3">The sequence shown here is derived from an EMBL/GenBank/DDBJ whole genome shotgun (WGS) entry which is preliminary data.</text>
</comment>
<accession>A0A7W6ERK6</accession>
<feature type="domain" description="HTH LytTR-type" evidence="2">
    <location>
        <begin position="416"/>
        <end position="519"/>
    </location>
</feature>
<dbReference type="RefSeq" id="WP_183976394.1">
    <property type="nucleotide sequence ID" value="NZ_JACIBY010000008.1"/>
</dbReference>
<feature type="transmembrane region" description="Helical" evidence="1">
    <location>
        <begin position="305"/>
        <end position="324"/>
    </location>
</feature>
<dbReference type="PANTHER" id="PTHR37299:SF1">
    <property type="entry name" value="STAGE 0 SPORULATION PROTEIN A HOMOLOG"/>
    <property type="match status" value="1"/>
</dbReference>
<gene>
    <name evidence="3" type="ORF">FHS57_003830</name>
</gene>
<proteinExistence type="predicted"/>
<evidence type="ECO:0000313" key="3">
    <source>
        <dbReference type="EMBL" id="MBB3839819.1"/>
    </source>
</evidence>
<keyword evidence="4" id="KW-1185">Reference proteome</keyword>
<name>A0A7W6ERK6_9BACT</name>
<protein>
    <recommendedName>
        <fullName evidence="2">HTH LytTR-type domain-containing protein</fullName>
    </recommendedName>
</protein>
<feature type="transmembrane region" description="Helical" evidence="1">
    <location>
        <begin position="124"/>
        <end position="141"/>
    </location>
</feature>
<dbReference type="Pfam" id="PF07695">
    <property type="entry name" value="7TMR-DISM_7TM"/>
    <property type="match status" value="1"/>
</dbReference>
<dbReference type="PANTHER" id="PTHR37299">
    <property type="entry name" value="TRANSCRIPTIONAL REGULATOR-RELATED"/>
    <property type="match status" value="1"/>
</dbReference>
<keyword evidence="1" id="KW-1133">Transmembrane helix</keyword>
<reference evidence="3 4" key="1">
    <citation type="submission" date="2020-08" db="EMBL/GenBank/DDBJ databases">
        <title>Genomic Encyclopedia of Type Strains, Phase IV (KMG-IV): sequencing the most valuable type-strain genomes for metagenomic binning, comparative biology and taxonomic classification.</title>
        <authorList>
            <person name="Goeker M."/>
        </authorList>
    </citation>
    <scope>NUCLEOTIDE SEQUENCE [LARGE SCALE GENOMIC DNA]</scope>
    <source>
        <strain evidence="3 4">DSM 17976</strain>
    </source>
</reference>
<organism evidence="3 4">
    <name type="scientific">Runella defluvii</name>
    <dbReference type="NCBI Taxonomy" id="370973"/>
    <lineage>
        <taxon>Bacteria</taxon>
        <taxon>Pseudomonadati</taxon>
        <taxon>Bacteroidota</taxon>
        <taxon>Cytophagia</taxon>
        <taxon>Cytophagales</taxon>
        <taxon>Spirosomataceae</taxon>
        <taxon>Runella</taxon>
    </lineage>
</organism>
<dbReference type="AlphaFoldDB" id="A0A7W6ERK6"/>
<feature type="transmembrane region" description="Helical" evidence="1">
    <location>
        <begin position="277"/>
        <end position="298"/>
    </location>
</feature>
<keyword evidence="1" id="KW-0472">Membrane</keyword>
<dbReference type="Gene3D" id="2.60.40.2380">
    <property type="match status" value="1"/>
</dbReference>
<feature type="transmembrane region" description="Helical" evidence="1">
    <location>
        <begin position="184"/>
        <end position="206"/>
    </location>
</feature>
<dbReference type="GO" id="GO:0000156">
    <property type="term" value="F:phosphorelay response regulator activity"/>
    <property type="evidence" value="ECO:0007669"/>
    <property type="project" value="InterPro"/>
</dbReference>
<feature type="transmembrane region" description="Helical" evidence="1">
    <location>
        <begin position="226"/>
        <end position="245"/>
    </location>
</feature>
<feature type="transmembrane region" description="Helical" evidence="1">
    <location>
        <begin position="252"/>
        <end position="271"/>
    </location>
</feature>
<feature type="transmembrane region" description="Helical" evidence="1">
    <location>
        <begin position="336"/>
        <end position="356"/>
    </location>
</feature>